<feature type="compositionally biased region" description="Polar residues" evidence="1">
    <location>
        <begin position="15"/>
        <end position="31"/>
    </location>
</feature>
<evidence type="ECO:0000313" key="2">
    <source>
        <dbReference type="EMBL" id="GFY59476.1"/>
    </source>
</evidence>
<dbReference type="EMBL" id="BMAV01012637">
    <property type="protein sequence ID" value="GFY59476.1"/>
    <property type="molecule type" value="Genomic_DNA"/>
</dbReference>
<reference evidence="2" key="1">
    <citation type="submission" date="2020-08" db="EMBL/GenBank/DDBJ databases">
        <title>Multicomponent nature underlies the extraordinary mechanical properties of spider dragline silk.</title>
        <authorList>
            <person name="Kono N."/>
            <person name="Nakamura H."/>
            <person name="Mori M."/>
            <person name="Yoshida Y."/>
            <person name="Ohtoshi R."/>
            <person name="Malay A.D."/>
            <person name="Moran D.A.P."/>
            <person name="Tomita M."/>
            <person name="Numata K."/>
            <person name="Arakawa K."/>
        </authorList>
    </citation>
    <scope>NUCLEOTIDE SEQUENCE</scope>
</reference>
<evidence type="ECO:0000313" key="3">
    <source>
        <dbReference type="Proteomes" id="UP000886998"/>
    </source>
</evidence>
<comment type="caution">
    <text evidence="2">The sequence shown here is derived from an EMBL/GenBank/DDBJ whole genome shotgun (WGS) entry which is preliminary data.</text>
</comment>
<dbReference type="OrthoDB" id="10572750at2759"/>
<accession>A0A8X7C6N6</accession>
<proteinExistence type="predicted"/>
<keyword evidence="3" id="KW-1185">Reference proteome</keyword>
<evidence type="ECO:0000256" key="1">
    <source>
        <dbReference type="SAM" id="MobiDB-lite"/>
    </source>
</evidence>
<gene>
    <name evidence="2" type="ORF">TNIN_400761</name>
</gene>
<dbReference type="AlphaFoldDB" id="A0A8X7C6N6"/>
<feature type="region of interest" description="Disordered" evidence="1">
    <location>
        <begin position="1"/>
        <end position="37"/>
    </location>
</feature>
<dbReference type="Proteomes" id="UP000886998">
    <property type="component" value="Unassembled WGS sequence"/>
</dbReference>
<organism evidence="2 3">
    <name type="scientific">Trichonephila inaurata madagascariensis</name>
    <dbReference type="NCBI Taxonomy" id="2747483"/>
    <lineage>
        <taxon>Eukaryota</taxon>
        <taxon>Metazoa</taxon>
        <taxon>Ecdysozoa</taxon>
        <taxon>Arthropoda</taxon>
        <taxon>Chelicerata</taxon>
        <taxon>Arachnida</taxon>
        <taxon>Araneae</taxon>
        <taxon>Araneomorphae</taxon>
        <taxon>Entelegynae</taxon>
        <taxon>Araneoidea</taxon>
        <taxon>Nephilidae</taxon>
        <taxon>Trichonephila</taxon>
        <taxon>Trichonephila inaurata</taxon>
    </lineage>
</organism>
<name>A0A8X7C6N6_9ARAC</name>
<protein>
    <submittedName>
        <fullName evidence="2">Uncharacterized protein</fullName>
    </submittedName>
</protein>
<sequence>MTQPNPEGPKKTESASRSIHFGQSISQSNGESHQRTPFIKGKKRIKISMACQDVFLLTTRTPQWIVVDHCCWDTRYANKAFTWKDFFEGGFSRESPSLITVAMGRNEINASERKKKSVCLALKVNF</sequence>